<dbReference type="AlphaFoldDB" id="A0A7S1RWH5"/>
<name>A0A7S1RWH5_ALECA</name>
<feature type="domain" description="EF-hand" evidence="1">
    <location>
        <begin position="394"/>
        <end position="421"/>
    </location>
</feature>
<dbReference type="InterPro" id="IPR002048">
    <property type="entry name" value="EF_hand_dom"/>
</dbReference>
<dbReference type="InterPro" id="IPR052603">
    <property type="entry name" value="EFCB6"/>
</dbReference>
<dbReference type="PROSITE" id="PS50222">
    <property type="entry name" value="EF_HAND_2"/>
    <property type="match status" value="1"/>
</dbReference>
<protein>
    <recommendedName>
        <fullName evidence="1">EF-hand domain-containing protein</fullName>
    </recommendedName>
</protein>
<accession>A0A7S1RWH5</accession>
<dbReference type="GO" id="GO:0005509">
    <property type="term" value="F:calcium ion binding"/>
    <property type="evidence" value="ECO:0007669"/>
    <property type="project" value="InterPro"/>
</dbReference>
<reference evidence="2" key="1">
    <citation type="submission" date="2021-01" db="EMBL/GenBank/DDBJ databases">
        <authorList>
            <person name="Corre E."/>
            <person name="Pelletier E."/>
            <person name="Niang G."/>
            <person name="Scheremetjew M."/>
            <person name="Finn R."/>
            <person name="Kale V."/>
            <person name="Holt S."/>
            <person name="Cochrane G."/>
            <person name="Meng A."/>
            <person name="Brown T."/>
            <person name="Cohen L."/>
        </authorList>
    </citation>
    <scope>NUCLEOTIDE SEQUENCE</scope>
    <source>
        <strain evidence="2">OF101</strain>
    </source>
</reference>
<evidence type="ECO:0000259" key="1">
    <source>
        <dbReference type="PROSITE" id="PS50222"/>
    </source>
</evidence>
<dbReference type="EMBL" id="HBGE01092120">
    <property type="protein sequence ID" value="CAD9178074.1"/>
    <property type="molecule type" value="Transcribed_RNA"/>
</dbReference>
<gene>
    <name evidence="2" type="ORF">ACAT0790_LOCUS54843</name>
</gene>
<dbReference type="Gene3D" id="1.10.238.10">
    <property type="entry name" value="EF-hand"/>
    <property type="match status" value="1"/>
</dbReference>
<evidence type="ECO:0000313" key="2">
    <source>
        <dbReference type="EMBL" id="CAD9178074.1"/>
    </source>
</evidence>
<organism evidence="2">
    <name type="scientific">Alexandrium catenella</name>
    <name type="common">Red tide dinoflagellate</name>
    <name type="synonym">Gonyaulax catenella</name>
    <dbReference type="NCBI Taxonomy" id="2925"/>
    <lineage>
        <taxon>Eukaryota</taxon>
        <taxon>Sar</taxon>
        <taxon>Alveolata</taxon>
        <taxon>Dinophyceae</taxon>
        <taxon>Gonyaulacales</taxon>
        <taxon>Pyrocystaceae</taxon>
        <taxon>Alexandrium</taxon>
    </lineage>
</organism>
<dbReference type="InterPro" id="IPR011992">
    <property type="entry name" value="EF-hand-dom_pair"/>
</dbReference>
<dbReference type="SUPFAM" id="SSF47473">
    <property type="entry name" value="EF-hand"/>
    <property type="match status" value="2"/>
</dbReference>
<dbReference type="PANTHER" id="PTHR20875:SF0">
    <property type="entry name" value="GH12158P"/>
    <property type="match status" value="1"/>
</dbReference>
<proteinExistence type="predicted"/>
<sequence>MDATEAVGEIVREIQAFVFSRRVRLKESFLDFDPLRSGRCTLPHFSRALGQAGLQLTQRQTELIADHFTEAGGRVQRPQSVNYAKFSQVVDEVFNTGDTGATRRMTSSPSSTMMGASFKRRDVGDEERMMNLLHKVAVLCKTRGIVLKYCYTDQDRAPTSSPSRMNPKSGGKVTKNQFVRSFPFKKEFADWELEALAERYRVGGPESTSVGDVHFMALHNDVMEATDHEMPPFPRSDLVLKPDGAEWSHQRLHPVQRLQSKVVERRLRLCEHFQDFDPLRKGVCTVGQTKTVFTMMDLTKEIDRVEFDMVAGAYMRDDGLFCYKDFCADIDKGFTMPNLESDPLAMTTMPDASSTAPGRRNRITMTPSKLKRVDALEDQLRSRVRKRGVSLKPAFQDMDRTNRGHVSRNQFARILHMLGFELDERQIGLLCTKYCDLGNHNDVNYAAFMQSVDPPDEDAELAVEQHQQPYQEPQCSKYFDPRGGVRSLGGAGGALVA</sequence>
<dbReference type="PANTHER" id="PTHR20875">
    <property type="entry name" value="EF-HAND CALCIUM-BINDING DOMAIN-CONTAINING PROTEIN 6-RELATED"/>
    <property type="match status" value="1"/>
</dbReference>